<dbReference type="InterPro" id="IPR013320">
    <property type="entry name" value="ConA-like_dom_sf"/>
</dbReference>
<dbReference type="InterPro" id="IPR000250">
    <property type="entry name" value="Peptidase_G1"/>
</dbReference>
<keyword evidence="2" id="KW-0732">Signal</keyword>
<evidence type="ECO:0000313" key="4">
    <source>
        <dbReference type="Proteomes" id="UP000008370"/>
    </source>
</evidence>
<dbReference type="InterPro" id="IPR038656">
    <property type="entry name" value="Peptidase_G1_sf"/>
</dbReference>
<dbReference type="Proteomes" id="UP000008370">
    <property type="component" value="Unassembled WGS sequence"/>
</dbReference>
<reference evidence="3 4" key="1">
    <citation type="journal article" date="2012" name="BMC Genomics">
        <title>Comparative genomics of the white-rot fungi, Phanerochaete carnosa and P. chrysosporium, to elucidate the genetic basis of the distinct wood types they colonize.</title>
        <authorList>
            <person name="Suzuki H."/>
            <person name="MacDonald J."/>
            <person name="Syed K."/>
            <person name="Salamov A."/>
            <person name="Hori C."/>
            <person name="Aerts A."/>
            <person name="Henrissat B."/>
            <person name="Wiebenga A."/>
            <person name="vanKuyk P.A."/>
            <person name="Barry K."/>
            <person name="Lindquist E."/>
            <person name="LaButti K."/>
            <person name="Lapidus A."/>
            <person name="Lucas S."/>
            <person name="Coutinho P."/>
            <person name="Gong Y."/>
            <person name="Samejima M."/>
            <person name="Mahadevan R."/>
            <person name="Abou-Zaid M."/>
            <person name="de Vries R.P."/>
            <person name="Igarashi K."/>
            <person name="Yadav J.S."/>
            <person name="Grigoriev I.V."/>
            <person name="Master E.R."/>
        </authorList>
    </citation>
    <scope>NUCLEOTIDE SEQUENCE [LARGE SCALE GENOMIC DNA]</scope>
    <source>
        <strain evidence="3 4">HHB-10118-sp</strain>
    </source>
</reference>
<dbReference type="SUPFAM" id="SSF49899">
    <property type="entry name" value="Concanavalin A-like lectins/glucanases"/>
    <property type="match status" value="1"/>
</dbReference>
<dbReference type="CDD" id="cd13426">
    <property type="entry name" value="Peptidase_G1"/>
    <property type="match status" value="1"/>
</dbReference>
<dbReference type="AlphaFoldDB" id="K5WAL1"/>
<evidence type="ECO:0000256" key="1">
    <source>
        <dbReference type="PIRSR" id="PIRSR600250-50"/>
    </source>
</evidence>
<dbReference type="EMBL" id="JH930471">
    <property type="protein sequence ID" value="EKM56250.1"/>
    <property type="molecule type" value="Genomic_DNA"/>
</dbReference>
<dbReference type="PRINTS" id="PR00977">
    <property type="entry name" value="SCYTLDPTASE"/>
</dbReference>
<dbReference type="Gene3D" id="2.60.120.700">
    <property type="entry name" value="Peptidase G1"/>
    <property type="match status" value="1"/>
</dbReference>
<gene>
    <name evidence="3" type="ORF">PHACADRAFT_253276</name>
</gene>
<dbReference type="Pfam" id="PF01828">
    <property type="entry name" value="Peptidase_A4"/>
    <property type="match status" value="1"/>
</dbReference>
<proteinExistence type="predicted"/>
<dbReference type="KEGG" id="pco:PHACADRAFT_253276"/>
<keyword evidence="4" id="KW-1185">Reference proteome</keyword>
<feature type="chain" id="PRO_5003889245" evidence="2">
    <location>
        <begin position="19"/>
        <end position="256"/>
    </location>
</feature>
<dbReference type="MEROPS" id="G01.002"/>
<feature type="signal peptide" evidence="2">
    <location>
        <begin position="1"/>
        <end position="18"/>
    </location>
</feature>
<protein>
    <submittedName>
        <fullName evidence="3">Uncharacterized protein</fullName>
    </submittedName>
</protein>
<dbReference type="OrthoDB" id="2862635at2759"/>
<dbReference type="GO" id="GO:0070007">
    <property type="term" value="F:glutamic-type endopeptidase activity"/>
    <property type="evidence" value="ECO:0007669"/>
    <property type="project" value="InterPro"/>
</dbReference>
<organism evidence="3 4">
    <name type="scientific">Phanerochaete carnosa (strain HHB-10118-sp)</name>
    <name type="common">White-rot fungus</name>
    <name type="synonym">Peniophora carnosa</name>
    <dbReference type="NCBI Taxonomy" id="650164"/>
    <lineage>
        <taxon>Eukaryota</taxon>
        <taxon>Fungi</taxon>
        <taxon>Dikarya</taxon>
        <taxon>Basidiomycota</taxon>
        <taxon>Agaricomycotina</taxon>
        <taxon>Agaricomycetes</taxon>
        <taxon>Polyporales</taxon>
        <taxon>Phanerochaetaceae</taxon>
        <taxon>Phanerochaete</taxon>
    </lineage>
</organism>
<dbReference type="GeneID" id="18915725"/>
<accession>K5WAL1</accession>
<sequence>MLVSTLFVQALLTTTAFALPSFKERHEARVARRASGVRSSHPRITNETYTEYSPNWAGAVLSSDAGTYKSVTATFTVPTPQEPSGSSGSHSAAAWVGIDGDTCQNAILQTGIEFTIDDGQVSYEAWYEWYPEPSYDFTDISISPGDSVTLSVTASSTTSGTVVITNESNGQSVTQAVSSSYELCQQDAEWIVEDFEQNGSQVPFANFGTVTFAGASAGTSLGSVGPSGATIWDIELNDQVVTSASVSDSSVTVSYV</sequence>
<dbReference type="GO" id="GO:0006508">
    <property type="term" value="P:proteolysis"/>
    <property type="evidence" value="ECO:0007669"/>
    <property type="project" value="InterPro"/>
</dbReference>
<dbReference type="InParanoid" id="K5WAL1"/>
<name>K5WAL1_PHACS</name>
<dbReference type="HOGENOM" id="CLU_066466_0_1_1"/>
<dbReference type="PANTHER" id="PTHR37536">
    <property type="entry name" value="PUTATIVE (AFU_ORTHOLOGUE AFUA_3G02970)-RELATED"/>
    <property type="match status" value="1"/>
</dbReference>
<evidence type="ECO:0000256" key="2">
    <source>
        <dbReference type="SAM" id="SignalP"/>
    </source>
</evidence>
<feature type="active site" description="Proton acceptor" evidence="1">
    <location>
        <position position="193"/>
    </location>
</feature>
<evidence type="ECO:0000313" key="3">
    <source>
        <dbReference type="EMBL" id="EKM56250.1"/>
    </source>
</evidence>
<dbReference type="PANTHER" id="PTHR37536:SF1">
    <property type="entry name" value="ASPERGILLOPEPSIN, PUTAITVE (AFU_ORTHOLOGUE AFUA_7G01200)"/>
    <property type="match status" value="1"/>
</dbReference>
<dbReference type="RefSeq" id="XP_007394105.1">
    <property type="nucleotide sequence ID" value="XM_007394043.1"/>
</dbReference>